<evidence type="ECO:0000259" key="11">
    <source>
        <dbReference type="Pfam" id="PF02875"/>
    </source>
</evidence>
<dbReference type="Gene3D" id="3.40.1190.10">
    <property type="entry name" value="Mur-like, catalytic domain"/>
    <property type="match status" value="1"/>
</dbReference>
<dbReference type="InterPro" id="IPR035911">
    <property type="entry name" value="MurE/MurF_N"/>
</dbReference>
<evidence type="ECO:0000313" key="14">
    <source>
        <dbReference type="Proteomes" id="UP001500751"/>
    </source>
</evidence>
<dbReference type="InterPro" id="IPR004101">
    <property type="entry name" value="Mur_ligase_C"/>
</dbReference>
<keyword evidence="7" id="KW-0963">Cytoplasm</keyword>
<comment type="function">
    <text evidence="7">Catalyzes the addition of meso-diaminopimelic acid to the nucleotide precursor UDP-N-acetylmuramoyl-L-alanyl-D-glutamate (UMAG) in the biosynthesis of bacterial cell-wall peptidoglycan.</text>
</comment>
<feature type="binding site" evidence="7">
    <location>
        <position position="430"/>
    </location>
    <ligand>
        <name>meso-2,6-diaminopimelate</name>
        <dbReference type="ChEBI" id="CHEBI:57791"/>
    </ligand>
</feature>
<evidence type="ECO:0000256" key="2">
    <source>
        <dbReference type="ARBA" id="ARBA00022618"/>
    </source>
</evidence>
<protein>
    <recommendedName>
        <fullName evidence="7">UDP-N-acetylmuramoyl-L-alanyl-D-glutamate--2,6-diaminopimelate ligase</fullName>
        <ecNumber evidence="7">6.3.2.13</ecNumber>
    </recommendedName>
    <alternativeName>
        <fullName evidence="7">Meso-A2pm-adding enzyme</fullName>
    </alternativeName>
    <alternativeName>
        <fullName evidence="7">Meso-diaminopimelate-adding enzyme</fullName>
    </alternativeName>
    <alternativeName>
        <fullName evidence="7">UDP-MurNAc-L-Ala-D-Glu:meso-diaminopimelate ligase</fullName>
    </alternativeName>
    <alternativeName>
        <fullName evidence="7">UDP-MurNAc-tripeptide synthetase</fullName>
    </alternativeName>
    <alternativeName>
        <fullName evidence="7">UDP-N-acetylmuramyl-tripeptide synthetase</fullName>
    </alternativeName>
</protein>
<keyword evidence="4 7" id="KW-0573">Peptidoglycan synthesis</keyword>
<evidence type="ECO:0000256" key="1">
    <source>
        <dbReference type="ARBA" id="ARBA00005898"/>
    </source>
</evidence>
<organism evidence="13 14">
    <name type="scientific">Catenulispora yoronensis</name>
    <dbReference type="NCBI Taxonomy" id="450799"/>
    <lineage>
        <taxon>Bacteria</taxon>
        <taxon>Bacillati</taxon>
        <taxon>Actinomycetota</taxon>
        <taxon>Actinomycetes</taxon>
        <taxon>Catenulisporales</taxon>
        <taxon>Catenulisporaceae</taxon>
        <taxon>Catenulispora</taxon>
    </lineage>
</organism>
<dbReference type="EC" id="6.3.2.13" evidence="7"/>
<name>A0ABN2VEN8_9ACTN</name>
<dbReference type="RefSeq" id="WP_344671270.1">
    <property type="nucleotide sequence ID" value="NZ_BAAAQN010000077.1"/>
</dbReference>
<evidence type="ECO:0000256" key="4">
    <source>
        <dbReference type="ARBA" id="ARBA00022984"/>
    </source>
</evidence>
<gene>
    <name evidence="7" type="primary">murE</name>
    <name evidence="13" type="ORF">GCM10009839_83360</name>
</gene>
<keyword evidence="3 7" id="KW-0133">Cell shape</keyword>
<keyword evidence="7" id="KW-0547">Nucleotide-binding</keyword>
<evidence type="ECO:0000256" key="7">
    <source>
        <dbReference type="HAMAP-Rule" id="MF_00208"/>
    </source>
</evidence>
<evidence type="ECO:0000256" key="3">
    <source>
        <dbReference type="ARBA" id="ARBA00022960"/>
    </source>
</evidence>
<comment type="caution">
    <text evidence="13">The sequence shown here is derived from an EMBL/GenBank/DDBJ whole genome shotgun (WGS) entry which is preliminary data.</text>
</comment>
<comment type="cofactor">
    <cofactor evidence="7">
        <name>Mg(2+)</name>
        <dbReference type="ChEBI" id="CHEBI:18420"/>
    </cofactor>
</comment>
<sequence length="556" mass="57188">MPQLTVPADPTMYREPMTTTPRPHSVPQHTVRACAEFLGAAVADGGTKADAEPAGPAGLAAAVTGISHDSQGIRPGDLYLAWPGAARHGAEFGPDAVAAGAVAVVTDAAGSAQLDGLAVPVLVVSDVRGVAGKLSAFVYGEPAKQLAMFGVTGTNGKTTTSYLVDGGLRRAGRCTGVVGTVQILIGDEVVPSVRTTPEAPDLQAILATAVEKGVEAVSMEVSSHALAYGRTAGIRFEAAAFLNLTQDHLDFHADFEDYFEAKAKLFTPEYTKRAIVDVDDEHGRRVVERCRANGVEVHTFSIKGNPADWSAEDVELDADDSTFTVVGPDGRRHKASAGLPGDFNVANALAAIVMLTVSGIGLETAVAGVGDVHGVPGRMERVQIPGQDFLAVVDYAHTPDAVQTALSALRPVAERGHGRLRVVVGCGGDRDKAKRPMMGAAAVRLADEAVFTDDNPRSESSAEILAAVTAGADAELAGAAQNYRVVADRAAAIAYAVAASGPGDVLIVAGKGHEQGQEIAGVKKPFDDRVVLRAALEASAGASSAGTGSEKGTGER</sequence>
<comment type="similarity">
    <text evidence="1 7">Belongs to the MurCDEF family. MurE subfamily.</text>
</comment>
<keyword evidence="7" id="KW-0460">Magnesium</keyword>
<comment type="subcellular location">
    <subcellularLocation>
        <location evidence="7 8">Cytoplasm</location>
    </subcellularLocation>
</comment>
<dbReference type="Gene3D" id="3.40.1390.10">
    <property type="entry name" value="MurE/MurF, N-terminal domain"/>
    <property type="match status" value="1"/>
</dbReference>
<keyword evidence="2 7" id="KW-0132">Cell division</keyword>
<feature type="binding site" evidence="7">
    <location>
        <position position="514"/>
    </location>
    <ligand>
        <name>meso-2,6-diaminopimelate</name>
        <dbReference type="ChEBI" id="CHEBI:57791"/>
    </ligand>
</feature>
<feature type="domain" description="Mur ligase C-terminal" evidence="11">
    <location>
        <begin position="377"/>
        <end position="512"/>
    </location>
</feature>
<feature type="domain" description="Mur ligase N-terminal catalytic" evidence="10">
    <location>
        <begin position="63"/>
        <end position="136"/>
    </location>
</feature>
<evidence type="ECO:0000256" key="6">
    <source>
        <dbReference type="ARBA" id="ARBA00023316"/>
    </source>
</evidence>
<evidence type="ECO:0000259" key="10">
    <source>
        <dbReference type="Pfam" id="PF01225"/>
    </source>
</evidence>
<dbReference type="PANTHER" id="PTHR23135">
    <property type="entry name" value="MUR LIGASE FAMILY MEMBER"/>
    <property type="match status" value="1"/>
</dbReference>
<feature type="binding site" evidence="7">
    <location>
        <begin position="195"/>
        <end position="196"/>
    </location>
    <ligand>
        <name>UDP-N-acetyl-alpha-D-muramoyl-L-alanyl-D-glutamate</name>
        <dbReference type="ChEBI" id="CHEBI:83900"/>
    </ligand>
</feature>
<comment type="PTM">
    <text evidence="7">Carboxylation is probably crucial for Mg(2+) binding and, consequently, for the gamma-phosphate positioning of ATP.</text>
</comment>
<dbReference type="NCBIfam" id="TIGR01085">
    <property type="entry name" value="murE"/>
    <property type="match status" value="1"/>
</dbReference>
<evidence type="ECO:0000256" key="9">
    <source>
        <dbReference type="SAM" id="MobiDB-lite"/>
    </source>
</evidence>
<keyword evidence="7 13" id="KW-0436">Ligase</keyword>
<feature type="binding site" evidence="7">
    <location>
        <position position="70"/>
    </location>
    <ligand>
        <name>UDP-N-acetyl-alpha-D-muramoyl-L-alanyl-D-glutamate</name>
        <dbReference type="ChEBI" id="CHEBI:83900"/>
    </ligand>
</feature>
<evidence type="ECO:0000256" key="8">
    <source>
        <dbReference type="RuleBase" id="RU004135"/>
    </source>
</evidence>
<feature type="binding site" evidence="7">
    <location>
        <position position="510"/>
    </location>
    <ligand>
        <name>meso-2,6-diaminopimelate</name>
        <dbReference type="ChEBI" id="CHEBI:57791"/>
    </ligand>
</feature>
<keyword evidence="6 7" id="KW-0961">Cell wall biogenesis/degradation</keyword>
<reference evidence="13 14" key="1">
    <citation type="journal article" date="2019" name="Int. J. Syst. Evol. Microbiol.">
        <title>The Global Catalogue of Microorganisms (GCM) 10K type strain sequencing project: providing services to taxonomists for standard genome sequencing and annotation.</title>
        <authorList>
            <consortium name="The Broad Institute Genomics Platform"/>
            <consortium name="The Broad Institute Genome Sequencing Center for Infectious Disease"/>
            <person name="Wu L."/>
            <person name="Ma J."/>
        </authorList>
    </citation>
    <scope>NUCLEOTIDE SEQUENCE [LARGE SCALE GENOMIC DNA]</scope>
    <source>
        <strain evidence="13 14">JCM 16014</strain>
    </source>
</reference>
<dbReference type="Gene3D" id="3.90.190.20">
    <property type="entry name" value="Mur ligase, C-terminal domain"/>
    <property type="match status" value="1"/>
</dbReference>
<evidence type="ECO:0000313" key="13">
    <source>
        <dbReference type="EMBL" id="GAA2060090.1"/>
    </source>
</evidence>
<comment type="caution">
    <text evidence="7">Lacks conserved residue(s) required for the propagation of feature annotation.</text>
</comment>
<feature type="binding site" evidence="7">
    <location>
        <position position="222"/>
    </location>
    <ligand>
        <name>UDP-N-acetyl-alpha-D-muramoyl-L-alanyl-D-glutamate</name>
        <dbReference type="ChEBI" id="CHEBI:83900"/>
    </ligand>
</feature>
<feature type="domain" description="Mur ligase central" evidence="12">
    <location>
        <begin position="151"/>
        <end position="354"/>
    </location>
</feature>
<dbReference type="InterPro" id="IPR036615">
    <property type="entry name" value="Mur_ligase_C_dom_sf"/>
</dbReference>
<dbReference type="Pfam" id="PF01225">
    <property type="entry name" value="Mur_ligase"/>
    <property type="match status" value="1"/>
</dbReference>
<dbReference type="Pfam" id="PF08245">
    <property type="entry name" value="Mur_ligase_M"/>
    <property type="match status" value="1"/>
</dbReference>
<proteinExistence type="inferred from homology"/>
<dbReference type="InterPro" id="IPR000713">
    <property type="entry name" value="Mur_ligase_N"/>
</dbReference>
<dbReference type="SUPFAM" id="SSF53244">
    <property type="entry name" value="MurD-like peptide ligases, peptide-binding domain"/>
    <property type="match status" value="1"/>
</dbReference>
<dbReference type="NCBIfam" id="NF001126">
    <property type="entry name" value="PRK00139.1-4"/>
    <property type="match status" value="1"/>
</dbReference>
<dbReference type="NCBIfam" id="NF001124">
    <property type="entry name" value="PRK00139.1-2"/>
    <property type="match status" value="1"/>
</dbReference>
<dbReference type="Proteomes" id="UP001500751">
    <property type="component" value="Unassembled WGS sequence"/>
</dbReference>
<dbReference type="PANTHER" id="PTHR23135:SF4">
    <property type="entry name" value="UDP-N-ACETYLMURAMOYL-L-ALANYL-D-GLUTAMATE--2,6-DIAMINOPIMELATE LIGASE MURE HOMOLOG, CHLOROPLASTIC"/>
    <property type="match status" value="1"/>
</dbReference>
<evidence type="ECO:0000256" key="5">
    <source>
        <dbReference type="ARBA" id="ARBA00023306"/>
    </source>
</evidence>
<accession>A0ABN2VEN8</accession>
<feature type="binding site" evidence="7">
    <location>
        <begin position="454"/>
        <end position="457"/>
    </location>
    <ligand>
        <name>meso-2,6-diaminopimelate</name>
        <dbReference type="ChEBI" id="CHEBI:57791"/>
    </ligand>
</feature>
<dbReference type="Pfam" id="PF02875">
    <property type="entry name" value="Mur_ligase_C"/>
    <property type="match status" value="1"/>
</dbReference>
<evidence type="ECO:0000259" key="12">
    <source>
        <dbReference type="Pfam" id="PF08245"/>
    </source>
</evidence>
<dbReference type="EMBL" id="BAAAQN010000077">
    <property type="protein sequence ID" value="GAA2060090.1"/>
    <property type="molecule type" value="Genomic_DNA"/>
</dbReference>
<dbReference type="InterPro" id="IPR036565">
    <property type="entry name" value="Mur-like_cat_sf"/>
</dbReference>
<keyword evidence="7" id="KW-0067">ATP-binding</keyword>
<dbReference type="GO" id="GO:0016874">
    <property type="term" value="F:ligase activity"/>
    <property type="evidence" value="ECO:0007669"/>
    <property type="project" value="UniProtKB-KW"/>
</dbReference>
<feature type="binding site" evidence="7">
    <location>
        <position position="230"/>
    </location>
    <ligand>
        <name>UDP-N-acetyl-alpha-D-muramoyl-L-alanyl-D-glutamate</name>
        <dbReference type="ChEBI" id="CHEBI:83900"/>
    </ligand>
</feature>
<dbReference type="InterPro" id="IPR013221">
    <property type="entry name" value="Mur_ligase_cen"/>
</dbReference>
<comment type="pathway">
    <text evidence="7 8">Cell wall biogenesis; peptidoglycan biosynthesis.</text>
</comment>
<feature type="region of interest" description="Disordered" evidence="9">
    <location>
        <begin position="1"/>
        <end position="27"/>
    </location>
</feature>
<dbReference type="SUPFAM" id="SSF63418">
    <property type="entry name" value="MurE/MurF N-terminal domain"/>
    <property type="match status" value="1"/>
</dbReference>
<keyword evidence="5 7" id="KW-0131">Cell cycle</keyword>
<keyword evidence="14" id="KW-1185">Reference proteome</keyword>
<dbReference type="InterPro" id="IPR005761">
    <property type="entry name" value="UDP-N-AcMur-Glu-dNH2Pim_ligase"/>
</dbReference>
<dbReference type="HAMAP" id="MF_00208">
    <property type="entry name" value="MurE"/>
    <property type="match status" value="1"/>
</dbReference>
<feature type="short sequence motif" description="Meso-diaminopimelate recognition motif" evidence="7">
    <location>
        <begin position="454"/>
        <end position="457"/>
    </location>
</feature>
<dbReference type="SUPFAM" id="SSF53623">
    <property type="entry name" value="MurD-like peptide ligases, catalytic domain"/>
    <property type="match status" value="1"/>
</dbReference>
<feature type="modified residue" description="N6-carboxylysine" evidence="7">
    <location>
        <position position="262"/>
    </location>
</feature>
<comment type="catalytic activity">
    <reaction evidence="7">
        <text>UDP-N-acetyl-alpha-D-muramoyl-L-alanyl-D-glutamate + meso-2,6-diaminopimelate + ATP = UDP-N-acetyl-alpha-D-muramoyl-L-alanyl-gamma-D-glutamyl-meso-2,6-diaminopimelate + ADP + phosphate + H(+)</text>
        <dbReference type="Rhea" id="RHEA:23676"/>
        <dbReference type="ChEBI" id="CHEBI:15378"/>
        <dbReference type="ChEBI" id="CHEBI:30616"/>
        <dbReference type="ChEBI" id="CHEBI:43474"/>
        <dbReference type="ChEBI" id="CHEBI:57791"/>
        <dbReference type="ChEBI" id="CHEBI:83900"/>
        <dbReference type="ChEBI" id="CHEBI:83905"/>
        <dbReference type="ChEBI" id="CHEBI:456216"/>
        <dbReference type="EC" id="6.3.2.13"/>
    </reaction>
</comment>
<feature type="binding site" evidence="7">
    <location>
        <begin position="153"/>
        <end position="159"/>
    </location>
    <ligand>
        <name>ATP</name>
        <dbReference type="ChEBI" id="CHEBI:30616"/>
    </ligand>
</feature>